<evidence type="ECO:0000256" key="2">
    <source>
        <dbReference type="ARBA" id="ARBA00022679"/>
    </source>
</evidence>
<evidence type="ECO:0000256" key="3">
    <source>
        <dbReference type="ARBA" id="ARBA00022695"/>
    </source>
</evidence>
<comment type="catalytic activity">
    <reaction evidence="7">
        <text>DNA(n) + a 2'-deoxyribonucleoside 5'-triphosphate = DNA(n+1) + diphosphate</text>
        <dbReference type="Rhea" id="RHEA:22508"/>
        <dbReference type="Rhea" id="RHEA-COMP:17339"/>
        <dbReference type="Rhea" id="RHEA-COMP:17340"/>
        <dbReference type="ChEBI" id="CHEBI:33019"/>
        <dbReference type="ChEBI" id="CHEBI:61560"/>
        <dbReference type="ChEBI" id="CHEBI:173112"/>
        <dbReference type="EC" id="2.7.7.7"/>
    </reaction>
</comment>
<sequence length="340" mass="36502">MKVKDQEIVRRFHSDPDKFRLALLCGPNATRCQALVDELVAPMAKTAERVDLSISDLNDNPARLNDEANSASLFGDKRYIVLRLNSGEAIRAAAAIENLLDSESKGDPVFIVAAGMADKTALAKRLAAAPDAVIATCYETTIGEAAAAISGMARAEGLSMSRDIALSIAGLTSNDMVLAKIEIEKITLYLDASPDQPQKVDAGILALLGAENDEEDLGLLYNAALSGEAAKLSAELATVKMIGFSEIGLIRLMLSHLNKLADLRAKADKGARMDTLMRSVFFKDKDNIARQLGIWSASNIARLIERILSLEVALKSSGQPNGVLVEQELLTIVRKAARSR</sequence>
<keyword evidence="5" id="KW-0239">DNA-directed DNA polymerase</keyword>
<dbReference type="RefSeq" id="WP_168819829.1">
    <property type="nucleotide sequence ID" value="NZ_CP051217.1"/>
</dbReference>
<evidence type="ECO:0000256" key="7">
    <source>
        <dbReference type="ARBA" id="ARBA00049244"/>
    </source>
</evidence>
<evidence type="ECO:0000313" key="8">
    <source>
        <dbReference type="EMBL" id="QJB69652.1"/>
    </source>
</evidence>
<keyword evidence="4" id="KW-0235">DNA replication</keyword>
<dbReference type="SUPFAM" id="SSF48019">
    <property type="entry name" value="post-AAA+ oligomerization domain-like"/>
    <property type="match status" value="1"/>
</dbReference>
<dbReference type="GO" id="GO:0009360">
    <property type="term" value="C:DNA polymerase III complex"/>
    <property type="evidence" value="ECO:0007669"/>
    <property type="project" value="TreeGrafter"/>
</dbReference>
<dbReference type="NCBIfam" id="TIGR01128">
    <property type="entry name" value="holA"/>
    <property type="match status" value="1"/>
</dbReference>
<dbReference type="SUPFAM" id="SSF52540">
    <property type="entry name" value="P-loop containing nucleoside triphosphate hydrolases"/>
    <property type="match status" value="1"/>
</dbReference>
<dbReference type="Gene3D" id="1.20.272.10">
    <property type="match status" value="1"/>
</dbReference>
<evidence type="ECO:0000256" key="6">
    <source>
        <dbReference type="ARBA" id="ARBA00034754"/>
    </source>
</evidence>
<accession>A0A6H2DLU9</accession>
<evidence type="ECO:0000313" key="9">
    <source>
        <dbReference type="Proteomes" id="UP000501600"/>
    </source>
</evidence>
<evidence type="ECO:0000256" key="5">
    <source>
        <dbReference type="ARBA" id="ARBA00022932"/>
    </source>
</evidence>
<gene>
    <name evidence="8" type="ORF">HF685_10470</name>
</gene>
<dbReference type="Proteomes" id="UP000501600">
    <property type="component" value="Chromosome"/>
</dbReference>
<dbReference type="InterPro" id="IPR027417">
    <property type="entry name" value="P-loop_NTPase"/>
</dbReference>
<keyword evidence="2" id="KW-0808">Transferase</keyword>
<dbReference type="PANTHER" id="PTHR34388:SF1">
    <property type="entry name" value="DNA POLYMERASE III SUBUNIT DELTA"/>
    <property type="match status" value="1"/>
</dbReference>
<keyword evidence="9" id="KW-1185">Reference proteome</keyword>
<dbReference type="InterPro" id="IPR005790">
    <property type="entry name" value="DNA_polIII_delta"/>
</dbReference>
<dbReference type="GO" id="GO:0006261">
    <property type="term" value="P:DNA-templated DNA replication"/>
    <property type="evidence" value="ECO:0007669"/>
    <property type="project" value="TreeGrafter"/>
</dbReference>
<dbReference type="AlphaFoldDB" id="A0A6H2DLU9"/>
<dbReference type="PANTHER" id="PTHR34388">
    <property type="entry name" value="DNA POLYMERASE III SUBUNIT DELTA"/>
    <property type="match status" value="1"/>
</dbReference>
<proteinExistence type="inferred from homology"/>
<keyword evidence="3" id="KW-0548">Nucleotidyltransferase</keyword>
<evidence type="ECO:0000256" key="1">
    <source>
        <dbReference type="ARBA" id="ARBA00012417"/>
    </source>
</evidence>
<dbReference type="KEGG" id="phao:HF685_10470"/>
<name>A0A6H2DLU9_9SPHN</name>
<dbReference type="GO" id="GO:0003887">
    <property type="term" value="F:DNA-directed DNA polymerase activity"/>
    <property type="evidence" value="ECO:0007669"/>
    <property type="project" value="UniProtKB-KW"/>
</dbReference>
<organism evidence="8 9">
    <name type="scientific">Parasphingorhabdus halotolerans</name>
    <dbReference type="NCBI Taxonomy" id="2725558"/>
    <lineage>
        <taxon>Bacteria</taxon>
        <taxon>Pseudomonadati</taxon>
        <taxon>Pseudomonadota</taxon>
        <taxon>Alphaproteobacteria</taxon>
        <taxon>Sphingomonadales</taxon>
        <taxon>Sphingomonadaceae</taxon>
        <taxon>Parasphingorhabdus</taxon>
    </lineage>
</organism>
<dbReference type="Gene3D" id="3.40.50.300">
    <property type="entry name" value="P-loop containing nucleotide triphosphate hydrolases"/>
    <property type="match status" value="1"/>
</dbReference>
<protein>
    <recommendedName>
        <fullName evidence="1">DNA-directed DNA polymerase</fullName>
        <ecNumber evidence="1">2.7.7.7</ecNumber>
    </recommendedName>
</protein>
<dbReference type="EMBL" id="CP051217">
    <property type="protein sequence ID" value="QJB69652.1"/>
    <property type="molecule type" value="Genomic_DNA"/>
</dbReference>
<evidence type="ECO:0000256" key="4">
    <source>
        <dbReference type="ARBA" id="ARBA00022705"/>
    </source>
</evidence>
<reference evidence="8 9" key="1">
    <citation type="submission" date="2020-04" db="EMBL/GenBank/DDBJ databases">
        <title>Genome sequence for Sphingorhabdus sp. strain M1.</title>
        <authorList>
            <person name="Park S.-J."/>
        </authorList>
    </citation>
    <scope>NUCLEOTIDE SEQUENCE [LARGE SCALE GENOMIC DNA]</scope>
    <source>
        <strain evidence="8 9">JK6</strain>
    </source>
</reference>
<comment type="similarity">
    <text evidence="6">Belongs to the DNA polymerase HolA subunit family.</text>
</comment>
<dbReference type="InterPro" id="IPR008921">
    <property type="entry name" value="DNA_pol3_clamp-load_cplx_C"/>
</dbReference>
<dbReference type="GO" id="GO:0003677">
    <property type="term" value="F:DNA binding"/>
    <property type="evidence" value="ECO:0007669"/>
    <property type="project" value="InterPro"/>
</dbReference>
<dbReference type="EC" id="2.7.7.7" evidence="1"/>